<reference evidence="9" key="1">
    <citation type="journal article" date="2021" name="Proc. Natl. Acad. Sci. U.S.A.">
        <title>A Catalog of Tens of Thousands of Viruses from Human Metagenomes Reveals Hidden Associations with Chronic Diseases.</title>
        <authorList>
            <person name="Tisza M.J."/>
            <person name="Buck C.B."/>
        </authorList>
    </citation>
    <scope>NUCLEOTIDE SEQUENCE</scope>
    <source>
        <strain evidence="9">CtHip2</strain>
    </source>
</reference>
<evidence type="ECO:0000256" key="3">
    <source>
        <dbReference type="ARBA" id="ARBA00012640"/>
    </source>
</evidence>
<keyword evidence="8" id="KW-0718">Serine biosynthesis</keyword>
<dbReference type="Gene3D" id="3.40.50.1000">
    <property type="entry name" value="HAD superfamily/HAD-like"/>
    <property type="match status" value="1"/>
</dbReference>
<accession>A0A8S5RUT5</accession>
<dbReference type="InterPro" id="IPR006385">
    <property type="entry name" value="HAD_hydro_SerB1"/>
</dbReference>
<keyword evidence="5" id="KW-0479">Metal-binding</keyword>
<protein>
    <recommendedName>
        <fullName evidence="3">phosphoserine phosphatase</fullName>
        <ecNumber evidence="3">3.1.3.3</ecNumber>
    </recommendedName>
</protein>
<dbReference type="InterPro" id="IPR050582">
    <property type="entry name" value="HAD-like_SerB"/>
</dbReference>
<evidence type="ECO:0000256" key="4">
    <source>
        <dbReference type="ARBA" id="ARBA00022605"/>
    </source>
</evidence>
<evidence type="ECO:0000256" key="8">
    <source>
        <dbReference type="ARBA" id="ARBA00023299"/>
    </source>
</evidence>
<dbReference type="EMBL" id="BK032497">
    <property type="protein sequence ID" value="DAF42542.1"/>
    <property type="molecule type" value="Genomic_DNA"/>
</dbReference>
<keyword evidence="4" id="KW-0028">Amino-acid biosynthesis</keyword>
<dbReference type="NCBIfam" id="TIGR01488">
    <property type="entry name" value="HAD-SF-IB"/>
    <property type="match status" value="1"/>
</dbReference>
<evidence type="ECO:0000313" key="9">
    <source>
        <dbReference type="EMBL" id="DAF42542.1"/>
    </source>
</evidence>
<evidence type="ECO:0000256" key="2">
    <source>
        <dbReference type="ARBA" id="ARBA00005135"/>
    </source>
</evidence>
<dbReference type="SUPFAM" id="SSF56784">
    <property type="entry name" value="HAD-like"/>
    <property type="match status" value="1"/>
</dbReference>
<dbReference type="Pfam" id="PF12710">
    <property type="entry name" value="HAD"/>
    <property type="match status" value="1"/>
</dbReference>
<keyword evidence="6 9" id="KW-0378">Hydrolase</keyword>
<name>A0A8S5RUT5_9CAUD</name>
<organism evidence="9">
    <name type="scientific">Siphoviridae sp. ctHip2</name>
    <dbReference type="NCBI Taxonomy" id="2827830"/>
    <lineage>
        <taxon>Viruses</taxon>
        <taxon>Duplodnaviria</taxon>
        <taxon>Heunggongvirae</taxon>
        <taxon>Uroviricota</taxon>
        <taxon>Caudoviricetes</taxon>
    </lineage>
</organism>
<dbReference type="PANTHER" id="PTHR43344">
    <property type="entry name" value="PHOSPHOSERINE PHOSPHATASE"/>
    <property type="match status" value="1"/>
</dbReference>
<evidence type="ECO:0000256" key="6">
    <source>
        <dbReference type="ARBA" id="ARBA00022801"/>
    </source>
</evidence>
<evidence type="ECO:0000256" key="5">
    <source>
        <dbReference type="ARBA" id="ARBA00022723"/>
    </source>
</evidence>
<keyword evidence="7" id="KW-0460">Magnesium</keyword>
<dbReference type="InterPro" id="IPR036412">
    <property type="entry name" value="HAD-like_sf"/>
</dbReference>
<comment type="pathway">
    <text evidence="2">Amino-acid biosynthesis; L-serine biosynthesis; L-serine from 3-phospho-D-glycerate: step 3/3.</text>
</comment>
<dbReference type="GO" id="GO:0000287">
    <property type="term" value="F:magnesium ion binding"/>
    <property type="evidence" value="ECO:0007669"/>
    <property type="project" value="TreeGrafter"/>
</dbReference>
<dbReference type="InterPro" id="IPR023214">
    <property type="entry name" value="HAD_sf"/>
</dbReference>
<comment type="cofactor">
    <cofactor evidence="1">
        <name>Mg(2+)</name>
        <dbReference type="ChEBI" id="CHEBI:18420"/>
    </cofactor>
</comment>
<dbReference type="NCBIfam" id="TIGR01490">
    <property type="entry name" value="HAD-SF-IB-hyp1"/>
    <property type="match status" value="1"/>
</dbReference>
<evidence type="ECO:0000256" key="1">
    <source>
        <dbReference type="ARBA" id="ARBA00001946"/>
    </source>
</evidence>
<dbReference type="PANTHER" id="PTHR43344:SF2">
    <property type="entry name" value="PHOSPHOSERINE PHOSPHATASE"/>
    <property type="match status" value="1"/>
</dbReference>
<sequence>MKKQIAAFFDIDGTIYRDSLVTELYKKLLKYEIIPQEEYIKQVKEPLTAWKNRQVSYEDYLEALTENFSTTIKGLTKAQIDFVTDQVMKLSSDKVYTYTRDKINNHKEQGHMVIFISGSPDFIVSRMGEKYNADLAIGSGYEFKKDLFTGKIKPMWTSRAKNKKINELVEEYNIDLENSFAYGDTNGDTLMLSKVGNPIAINPNKELLANIMKLKDNSHYKIIVERKDSIYNLTPDMLKDI</sequence>
<dbReference type="GO" id="GO:0036424">
    <property type="term" value="F:L-phosphoserine phosphatase activity"/>
    <property type="evidence" value="ECO:0007669"/>
    <property type="project" value="TreeGrafter"/>
</dbReference>
<evidence type="ECO:0000256" key="7">
    <source>
        <dbReference type="ARBA" id="ARBA00022842"/>
    </source>
</evidence>
<dbReference type="GO" id="GO:0006564">
    <property type="term" value="P:L-serine biosynthetic process"/>
    <property type="evidence" value="ECO:0007669"/>
    <property type="project" value="UniProtKB-KW"/>
</dbReference>
<proteinExistence type="predicted"/>
<dbReference type="EC" id="3.1.3.3" evidence="3"/>